<proteinExistence type="predicted"/>
<organism evidence="1 2">
    <name type="scientific">Cercospora zeae-maydis SCOH1-5</name>
    <dbReference type="NCBI Taxonomy" id="717836"/>
    <lineage>
        <taxon>Eukaryota</taxon>
        <taxon>Fungi</taxon>
        <taxon>Dikarya</taxon>
        <taxon>Ascomycota</taxon>
        <taxon>Pezizomycotina</taxon>
        <taxon>Dothideomycetes</taxon>
        <taxon>Dothideomycetidae</taxon>
        <taxon>Mycosphaerellales</taxon>
        <taxon>Mycosphaerellaceae</taxon>
        <taxon>Cercospora</taxon>
    </lineage>
</organism>
<reference evidence="1" key="1">
    <citation type="journal article" date="2020" name="Stud. Mycol.">
        <title>101 Dothideomycetes genomes: a test case for predicting lifestyles and emergence of pathogens.</title>
        <authorList>
            <person name="Haridas S."/>
            <person name="Albert R."/>
            <person name="Binder M."/>
            <person name="Bloem J."/>
            <person name="Labutti K."/>
            <person name="Salamov A."/>
            <person name="Andreopoulos B."/>
            <person name="Baker S."/>
            <person name="Barry K."/>
            <person name="Bills G."/>
            <person name="Bluhm B."/>
            <person name="Cannon C."/>
            <person name="Castanera R."/>
            <person name="Culley D."/>
            <person name="Daum C."/>
            <person name="Ezra D."/>
            <person name="Gonzalez J."/>
            <person name="Henrissat B."/>
            <person name="Kuo A."/>
            <person name="Liang C."/>
            <person name="Lipzen A."/>
            <person name="Lutzoni F."/>
            <person name="Magnuson J."/>
            <person name="Mondo S."/>
            <person name="Nolan M."/>
            <person name="Ohm R."/>
            <person name="Pangilinan J."/>
            <person name="Park H.-J."/>
            <person name="Ramirez L."/>
            <person name="Alfaro M."/>
            <person name="Sun H."/>
            <person name="Tritt A."/>
            <person name="Yoshinaga Y."/>
            <person name="Zwiers L.-H."/>
            <person name="Turgeon B."/>
            <person name="Goodwin S."/>
            <person name="Spatafora J."/>
            <person name="Crous P."/>
            <person name="Grigoriev I."/>
        </authorList>
    </citation>
    <scope>NUCLEOTIDE SEQUENCE</scope>
    <source>
        <strain evidence="1">SCOH1-5</strain>
    </source>
</reference>
<evidence type="ECO:0000313" key="2">
    <source>
        <dbReference type="Proteomes" id="UP000799539"/>
    </source>
</evidence>
<accession>A0A6A6FEA7</accession>
<sequence>MPFCCPSSVNTTTIEVQHHKFRPLADMHFQSILSALAITVAATSASTTDIFAIGATAMTLFNTCSASPFPINIEAPDCGCGCCRPCNGGVYTGAGIPETWCCC</sequence>
<protein>
    <submittedName>
        <fullName evidence="1">Uncharacterized protein</fullName>
    </submittedName>
</protein>
<gene>
    <name evidence="1" type="ORF">CERZMDRAFT_121406</name>
</gene>
<evidence type="ECO:0000313" key="1">
    <source>
        <dbReference type="EMBL" id="KAF2211726.1"/>
    </source>
</evidence>
<dbReference type="EMBL" id="ML992675">
    <property type="protein sequence ID" value="KAF2211726.1"/>
    <property type="molecule type" value="Genomic_DNA"/>
</dbReference>
<keyword evidence="2" id="KW-1185">Reference proteome</keyword>
<name>A0A6A6FEA7_9PEZI</name>
<dbReference type="AlphaFoldDB" id="A0A6A6FEA7"/>
<dbReference type="Proteomes" id="UP000799539">
    <property type="component" value="Unassembled WGS sequence"/>
</dbReference>